<comment type="caution">
    <text evidence="2">The sequence shown here is derived from an EMBL/GenBank/DDBJ whole genome shotgun (WGS) entry which is preliminary data.</text>
</comment>
<feature type="domain" description="Putative auto-transporter adhesin head GIN" evidence="1">
    <location>
        <begin position="40"/>
        <end position="226"/>
    </location>
</feature>
<accession>A0A419WN17</accession>
<dbReference type="Proteomes" id="UP000284531">
    <property type="component" value="Unassembled WGS sequence"/>
</dbReference>
<name>A0A419WN17_9BACT</name>
<dbReference type="Pfam" id="PF10988">
    <property type="entry name" value="DUF2807"/>
    <property type="match status" value="1"/>
</dbReference>
<gene>
    <name evidence="2" type="ORF">BXY64_3781</name>
</gene>
<proteinExistence type="predicted"/>
<protein>
    <submittedName>
        <fullName evidence="2">Putative autotransporter adhesin-like protein</fullName>
    </submittedName>
</protein>
<dbReference type="AlphaFoldDB" id="A0A419WN17"/>
<dbReference type="InterPro" id="IPR021255">
    <property type="entry name" value="DUF2807"/>
</dbReference>
<reference evidence="2 3" key="1">
    <citation type="submission" date="2018-09" db="EMBL/GenBank/DDBJ databases">
        <title>Genomic Encyclopedia of Archaeal and Bacterial Type Strains, Phase II (KMG-II): from individual species to whole genera.</title>
        <authorList>
            <person name="Goeker M."/>
        </authorList>
    </citation>
    <scope>NUCLEOTIDE SEQUENCE [LARGE SCALE GENOMIC DNA]</scope>
    <source>
        <strain evidence="2 3">DSM 21950</strain>
    </source>
</reference>
<sequence>MKIIHYLLILFYLLNSSCSFINPLEDSGTETDVLFETKTFNTIVLEGIFSITIIQDDSHSIYFKGGENILDKFSFTDQENTLTIKHDYSNWLHNLEIPKLEIHCSELKEIKFQTSCNLQTEGTLSGDQLAIFLTEEADIVEMNLNLKFETFSFDSRGSSSGKHTFKGICNNANFTLNSSNNMFANELETDKMRIGHNGLGNAHIWVNDSLNVTFYNSGNIYYKGNPHITVNRVQVNNQKASGQVLPQ</sequence>
<dbReference type="RefSeq" id="WP_120241484.1">
    <property type="nucleotide sequence ID" value="NZ_RAPQ01000012.1"/>
</dbReference>
<keyword evidence="3" id="KW-1185">Reference proteome</keyword>
<organism evidence="2 3">
    <name type="scientific">Marinifilum flexuosum</name>
    <dbReference type="NCBI Taxonomy" id="1117708"/>
    <lineage>
        <taxon>Bacteria</taxon>
        <taxon>Pseudomonadati</taxon>
        <taxon>Bacteroidota</taxon>
        <taxon>Bacteroidia</taxon>
        <taxon>Marinilabiliales</taxon>
        <taxon>Marinifilaceae</taxon>
    </lineage>
</organism>
<evidence type="ECO:0000313" key="3">
    <source>
        <dbReference type="Proteomes" id="UP000284531"/>
    </source>
</evidence>
<dbReference type="EMBL" id="RAPQ01000012">
    <property type="protein sequence ID" value="RKD96832.1"/>
    <property type="molecule type" value="Genomic_DNA"/>
</dbReference>
<evidence type="ECO:0000313" key="2">
    <source>
        <dbReference type="EMBL" id="RKD96832.1"/>
    </source>
</evidence>
<evidence type="ECO:0000259" key="1">
    <source>
        <dbReference type="Pfam" id="PF10988"/>
    </source>
</evidence>
<dbReference type="Gene3D" id="2.160.20.120">
    <property type="match status" value="1"/>
</dbReference>
<dbReference type="OrthoDB" id="1121176at2"/>